<dbReference type="EMBL" id="CP018191">
    <property type="protein sequence ID" value="APH54208.1"/>
    <property type="molecule type" value="Genomic_DNA"/>
</dbReference>
<dbReference type="EC" id="3.3.2.9" evidence="2"/>
<organism evidence="2 3">
    <name type="scientific">Granulibacter bethesdensis</name>
    <dbReference type="NCBI Taxonomy" id="364410"/>
    <lineage>
        <taxon>Bacteria</taxon>
        <taxon>Pseudomonadati</taxon>
        <taxon>Pseudomonadota</taxon>
        <taxon>Alphaproteobacteria</taxon>
        <taxon>Acetobacterales</taxon>
        <taxon>Acetobacteraceae</taxon>
        <taxon>Granulibacter</taxon>
    </lineage>
</organism>
<protein>
    <submittedName>
        <fullName evidence="2">Epoxide hydrolase</fullName>
        <ecNumber evidence="2">3.3.2.9</ecNumber>
    </submittedName>
</protein>
<dbReference type="SUPFAM" id="SSF53474">
    <property type="entry name" value="alpha/beta-Hydrolases"/>
    <property type="match status" value="1"/>
</dbReference>
<dbReference type="GO" id="GO:0016020">
    <property type="term" value="C:membrane"/>
    <property type="evidence" value="ECO:0007669"/>
    <property type="project" value="TreeGrafter"/>
</dbReference>
<gene>
    <name evidence="2" type="ORF">GbCGDNIH9_8473</name>
</gene>
<evidence type="ECO:0000259" key="1">
    <source>
        <dbReference type="Pfam" id="PF00561"/>
    </source>
</evidence>
<dbReference type="Gene3D" id="3.40.50.1820">
    <property type="entry name" value="alpha/beta hydrolase"/>
    <property type="match status" value="1"/>
</dbReference>
<dbReference type="InterPro" id="IPR050266">
    <property type="entry name" value="AB_hydrolase_sf"/>
</dbReference>
<feature type="domain" description="AB hydrolase-1" evidence="1">
    <location>
        <begin position="83"/>
        <end position="326"/>
    </location>
</feature>
<name>A0AAC9KBK3_9PROT</name>
<dbReference type="Pfam" id="PF00561">
    <property type="entry name" value="Abhydrolase_1"/>
    <property type="match status" value="1"/>
</dbReference>
<dbReference type="PANTHER" id="PTHR43798:SF33">
    <property type="entry name" value="HYDROLASE, PUTATIVE (AFU_ORTHOLOGUE AFUA_2G14860)-RELATED"/>
    <property type="match status" value="1"/>
</dbReference>
<dbReference type="InterPro" id="IPR029058">
    <property type="entry name" value="AB_hydrolase_fold"/>
</dbReference>
<dbReference type="AlphaFoldDB" id="A0AAC9KBK3"/>
<accession>A0AAC9KBK3</accession>
<reference evidence="3" key="1">
    <citation type="submission" date="2016-11" db="EMBL/GenBank/DDBJ databases">
        <title>Comparative genomic and phenotypic analysis of Granulibacter bethesdensis clinical isolates from patients with chronic granulomatous disease.</title>
        <authorList>
            <person name="Zarember K.A."/>
            <person name="Porcella S.F."/>
            <person name="Chu J."/>
            <person name="Ding L."/>
            <person name="Dahlstrom E."/>
            <person name="Barbian K."/>
            <person name="Martens C."/>
            <person name="Sykora L."/>
            <person name="Kramer S."/>
            <person name="Pettinato A.M."/>
            <person name="Hong H."/>
            <person name="Wald G."/>
            <person name="Berg L.J."/>
            <person name="Rogge L.S."/>
            <person name="Greenberg D.E."/>
            <person name="Falcone E.L."/>
            <person name="Neves J.F."/>
            <person name="Simoes M.J."/>
            <person name="Casal M."/>
            <person name="Rodriguez-Lopez F.C."/>
            <person name="Zelazny A."/>
            <person name="Gallin J.I."/>
            <person name="Holland S.M."/>
        </authorList>
    </citation>
    <scope>NUCLEOTIDE SEQUENCE [LARGE SCALE GENOMIC DNA]</scope>
    <source>
        <strain evidence="3">NIH9.1</strain>
    </source>
</reference>
<dbReference type="InterPro" id="IPR000639">
    <property type="entry name" value="Epox_hydrolase-like"/>
</dbReference>
<dbReference type="InterPro" id="IPR000073">
    <property type="entry name" value="AB_hydrolase_1"/>
</dbReference>
<dbReference type="GO" id="GO:0033961">
    <property type="term" value="F:cis-stilbene-oxide hydrolase activity"/>
    <property type="evidence" value="ECO:0007669"/>
    <property type="project" value="UniProtKB-EC"/>
</dbReference>
<dbReference type="Proteomes" id="UP000182373">
    <property type="component" value="Chromosome"/>
</dbReference>
<evidence type="ECO:0000313" key="3">
    <source>
        <dbReference type="Proteomes" id="UP000182373"/>
    </source>
</evidence>
<dbReference type="PRINTS" id="PR00111">
    <property type="entry name" value="ABHYDROLASE"/>
</dbReference>
<evidence type="ECO:0000313" key="2">
    <source>
        <dbReference type="EMBL" id="APH54208.1"/>
    </source>
</evidence>
<dbReference type="PANTHER" id="PTHR43798">
    <property type="entry name" value="MONOACYLGLYCEROL LIPASE"/>
    <property type="match status" value="1"/>
</dbReference>
<keyword evidence="2" id="KW-0378">Hydrolase</keyword>
<dbReference type="PRINTS" id="PR00412">
    <property type="entry name" value="EPOXHYDRLASE"/>
</dbReference>
<sequence>MLLPMDRWPVRWLASRSFSIAERRTRMFVSRLVLALLFAGMPVGLAALPALPAVAPIASIADRRAWVGVQRFRYLEAGAGDTLIVLLHGWPQDADEWHKIMPRLATRYRVVAVDLPGVGGLTSPSRDFSKAAVARDLHGFVQGLGARRVVLVGHDIGGMVAYAYARQFPGDVQGVAILDVPLPGLAPWDKIETIQQAWHFQFNAQAPLTEQLVAGRQASYFRYFIDSNAGNPKAISDVDVAGYAAAYESANQLSAGFGFYRTFPQDKLFNDGQREPLAVPMLVAGADRSLGAGVQVLAQALRDHGVSEVRSATIEGAGHWVAEEKPDEVAQLIERFVAIVGKPR</sequence>
<proteinExistence type="predicted"/>